<feature type="compositionally biased region" description="Low complexity" evidence="1">
    <location>
        <begin position="200"/>
        <end position="211"/>
    </location>
</feature>
<organism evidence="2 3">
    <name type="scientific">Oleoguttula mirabilis</name>
    <dbReference type="NCBI Taxonomy" id="1507867"/>
    <lineage>
        <taxon>Eukaryota</taxon>
        <taxon>Fungi</taxon>
        <taxon>Dikarya</taxon>
        <taxon>Ascomycota</taxon>
        <taxon>Pezizomycotina</taxon>
        <taxon>Dothideomycetes</taxon>
        <taxon>Dothideomycetidae</taxon>
        <taxon>Mycosphaerellales</taxon>
        <taxon>Teratosphaeriaceae</taxon>
        <taxon>Oleoguttula</taxon>
    </lineage>
</organism>
<dbReference type="Proteomes" id="UP001324427">
    <property type="component" value="Unassembled WGS sequence"/>
</dbReference>
<reference evidence="2 3" key="1">
    <citation type="submission" date="2021-11" db="EMBL/GenBank/DDBJ databases">
        <title>Black yeast isolated from Biological Soil Crust.</title>
        <authorList>
            <person name="Kurbessoian T."/>
        </authorList>
    </citation>
    <scope>NUCLEOTIDE SEQUENCE [LARGE SCALE GENOMIC DNA]</scope>
    <source>
        <strain evidence="2 3">CCFEE 5522</strain>
    </source>
</reference>
<feature type="region of interest" description="Disordered" evidence="1">
    <location>
        <begin position="173"/>
        <end position="221"/>
    </location>
</feature>
<dbReference type="InterPro" id="IPR035213">
    <property type="entry name" value="DUF5321"/>
</dbReference>
<dbReference type="EMBL" id="JAVFHQ010000012">
    <property type="protein sequence ID" value="KAK4547212.1"/>
    <property type="molecule type" value="Genomic_DNA"/>
</dbReference>
<proteinExistence type="predicted"/>
<accession>A0AAV9JP78</accession>
<name>A0AAV9JP78_9PEZI</name>
<feature type="compositionally biased region" description="Basic and acidic residues" evidence="1">
    <location>
        <begin position="173"/>
        <end position="199"/>
    </location>
</feature>
<evidence type="ECO:0000256" key="1">
    <source>
        <dbReference type="SAM" id="MobiDB-lite"/>
    </source>
</evidence>
<gene>
    <name evidence="2" type="ORF">LTR36_001434</name>
</gene>
<dbReference type="AlphaFoldDB" id="A0AAV9JP78"/>
<evidence type="ECO:0000313" key="2">
    <source>
        <dbReference type="EMBL" id="KAK4547212.1"/>
    </source>
</evidence>
<comment type="caution">
    <text evidence="2">The sequence shown here is derived from an EMBL/GenBank/DDBJ whole genome shotgun (WGS) entry which is preliminary data.</text>
</comment>
<feature type="compositionally biased region" description="Basic and acidic residues" evidence="1">
    <location>
        <begin position="212"/>
        <end position="221"/>
    </location>
</feature>
<protein>
    <submittedName>
        <fullName evidence="2">Uncharacterized protein</fullName>
    </submittedName>
</protein>
<keyword evidence="3" id="KW-1185">Reference proteome</keyword>
<dbReference type="Pfam" id="PF17254">
    <property type="entry name" value="DUF5321"/>
    <property type="match status" value="1"/>
</dbReference>
<sequence>MAPSRAVRPLSSICASCARQQILVRRQFATSRSLRMEEIRNESRLPRIANPSLWSSLVPRFLRRRSPEEVAERAAVKATGPKQWNPYTSFIILAVLVGSNAINIIALRNEMLNFSRKTDAKLELLREVVQRVKNGEDVDVKRLLGTGDQQSEQEWEEVMKELESTDMLWEGKVKREAKQAAKAEQKRLKDEKAARDREASPVASEATPAEAASERRPKFLM</sequence>
<evidence type="ECO:0000313" key="3">
    <source>
        <dbReference type="Proteomes" id="UP001324427"/>
    </source>
</evidence>